<keyword evidence="1" id="KW-0175">Coiled coil</keyword>
<evidence type="ECO:0000313" key="4">
    <source>
        <dbReference type="Proteomes" id="UP001257659"/>
    </source>
</evidence>
<feature type="signal peptide" evidence="2">
    <location>
        <begin position="1"/>
        <end position="21"/>
    </location>
</feature>
<proteinExistence type="predicted"/>
<evidence type="ECO:0000256" key="1">
    <source>
        <dbReference type="SAM" id="Coils"/>
    </source>
</evidence>
<organism evidence="3 4">
    <name type="scientific">Mesonia maritima</name>
    <dbReference type="NCBI Taxonomy" id="1793873"/>
    <lineage>
        <taxon>Bacteria</taxon>
        <taxon>Pseudomonadati</taxon>
        <taxon>Bacteroidota</taxon>
        <taxon>Flavobacteriia</taxon>
        <taxon>Flavobacteriales</taxon>
        <taxon>Flavobacteriaceae</taxon>
        <taxon>Mesonia</taxon>
    </lineage>
</organism>
<dbReference type="EMBL" id="JAVDQA010000001">
    <property type="protein sequence ID" value="MDR6300108.1"/>
    <property type="molecule type" value="Genomic_DNA"/>
</dbReference>
<dbReference type="InterPro" id="IPR036709">
    <property type="entry name" value="Autotransporte_beta_dom_sf"/>
</dbReference>
<keyword evidence="2" id="KW-0732">Signal</keyword>
<evidence type="ECO:0000313" key="3">
    <source>
        <dbReference type="EMBL" id="MDR6300108.1"/>
    </source>
</evidence>
<reference evidence="3 4" key="1">
    <citation type="submission" date="2023-07" db="EMBL/GenBank/DDBJ databases">
        <title>Genomic Encyclopedia of Type Strains, Phase IV (KMG-IV): sequencing the most valuable type-strain genomes for metagenomic binning, comparative biology and taxonomic classification.</title>
        <authorList>
            <person name="Goeker M."/>
        </authorList>
    </citation>
    <scope>NUCLEOTIDE SEQUENCE [LARGE SCALE GENOMIC DNA]</scope>
    <source>
        <strain evidence="3 4">DSM 102814</strain>
    </source>
</reference>
<evidence type="ECO:0000256" key="2">
    <source>
        <dbReference type="SAM" id="SignalP"/>
    </source>
</evidence>
<name>A0ABU1K3D1_9FLAO</name>
<sequence length="213" mass="25084">MCKRKNISLFILLIFSTLCYSQQNQALSKKSLWIEAKAGLSFYNRELARINNENINYQKVNNSLRLEIIPQLNYAIADRVFIGGQIGIGYDSFEEKTLNKNNTSYNYKIGAQLQYYFLKITPQFYLRSELGANFNHLNMNFSVNRSNNYLKTYLDAGFSFLPKENWMVSIFFKDIFTYHSSSPNFENRNDFESSVIFQDFIRFPHFSVSYQLN</sequence>
<accession>A0ABU1K3D1</accession>
<dbReference type="RefSeq" id="WP_309727017.1">
    <property type="nucleotide sequence ID" value="NZ_JAVDQA010000001.1"/>
</dbReference>
<protein>
    <recommendedName>
        <fullName evidence="5">Outer membrane protein beta-barrel domain-containing protein</fullName>
    </recommendedName>
</protein>
<gene>
    <name evidence="3" type="ORF">GGR31_000724</name>
</gene>
<keyword evidence="4" id="KW-1185">Reference proteome</keyword>
<feature type="coiled-coil region" evidence="1">
    <location>
        <begin position="40"/>
        <end position="67"/>
    </location>
</feature>
<dbReference type="Proteomes" id="UP001257659">
    <property type="component" value="Unassembled WGS sequence"/>
</dbReference>
<dbReference type="SUPFAM" id="SSF103515">
    <property type="entry name" value="Autotransporter"/>
    <property type="match status" value="1"/>
</dbReference>
<comment type="caution">
    <text evidence="3">The sequence shown here is derived from an EMBL/GenBank/DDBJ whole genome shotgun (WGS) entry which is preliminary data.</text>
</comment>
<feature type="chain" id="PRO_5046432008" description="Outer membrane protein beta-barrel domain-containing protein" evidence="2">
    <location>
        <begin position="22"/>
        <end position="213"/>
    </location>
</feature>
<evidence type="ECO:0008006" key="5">
    <source>
        <dbReference type="Google" id="ProtNLM"/>
    </source>
</evidence>